<evidence type="ECO:0000313" key="4">
    <source>
        <dbReference type="EMBL" id="KPI44448.1"/>
    </source>
</evidence>
<feature type="region of interest" description="Disordered" evidence="1">
    <location>
        <begin position="191"/>
        <end position="299"/>
    </location>
</feature>
<dbReference type="GeneID" id="28740889"/>
<feature type="domain" description="SMODS and SLOG-associating 2TM effector" evidence="3">
    <location>
        <begin position="50"/>
        <end position="169"/>
    </location>
</feature>
<dbReference type="VEuPathDB" id="FungiDB:AB675_8555"/>
<accession>A0A0N0NQY2</accession>
<dbReference type="InterPro" id="IPR041622">
    <property type="entry name" value="SLATT_fungi"/>
</dbReference>
<organism evidence="4 5">
    <name type="scientific">Cyphellophora attinorum</name>
    <dbReference type="NCBI Taxonomy" id="1664694"/>
    <lineage>
        <taxon>Eukaryota</taxon>
        <taxon>Fungi</taxon>
        <taxon>Dikarya</taxon>
        <taxon>Ascomycota</taxon>
        <taxon>Pezizomycotina</taxon>
        <taxon>Eurotiomycetes</taxon>
        <taxon>Chaetothyriomycetidae</taxon>
        <taxon>Chaetothyriales</taxon>
        <taxon>Cyphellophoraceae</taxon>
        <taxon>Cyphellophora</taxon>
    </lineage>
</organism>
<dbReference type="RefSeq" id="XP_018004411.1">
    <property type="nucleotide sequence ID" value="XM_018149009.1"/>
</dbReference>
<dbReference type="EMBL" id="LFJN01000003">
    <property type="protein sequence ID" value="KPI44448.1"/>
    <property type="molecule type" value="Genomic_DNA"/>
</dbReference>
<dbReference type="PANTHER" id="PTHR38793">
    <property type="entry name" value="SLATT_FUNGAL DOMAIN-CONTAINING PROTEIN-RELATED"/>
    <property type="match status" value="1"/>
</dbReference>
<dbReference type="OrthoDB" id="4472872at2759"/>
<feature type="transmembrane region" description="Helical" evidence="2">
    <location>
        <begin position="60"/>
        <end position="85"/>
    </location>
</feature>
<protein>
    <recommendedName>
        <fullName evidence="3">SMODS and SLOG-associating 2TM effector domain-containing protein</fullName>
    </recommendedName>
</protein>
<gene>
    <name evidence="4" type="ORF">AB675_8555</name>
</gene>
<proteinExistence type="predicted"/>
<feature type="compositionally biased region" description="Polar residues" evidence="1">
    <location>
        <begin position="263"/>
        <end position="276"/>
    </location>
</feature>
<keyword evidence="5" id="KW-1185">Reference proteome</keyword>
<dbReference type="NCBIfam" id="NF033635">
    <property type="entry name" value="SLATT_fungal"/>
    <property type="match status" value="1"/>
</dbReference>
<evidence type="ECO:0000256" key="1">
    <source>
        <dbReference type="SAM" id="MobiDB-lite"/>
    </source>
</evidence>
<evidence type="ECO:0000313" key="5">
    <source>
        <dbReference type="Proteomes" id="UP000038010"/>
    </source>
</evidence>
<feature type="transmembrane region" description="Helical" evidence="2">
    <location>
        <begin position="97"/>
        <end position="115"/>
    </location>
</feature>
<evidence type="ECO:0000259" key="3">
    <source>
        <dbReference type="Pfam" id="PF18142"/>
    </source>
</evidence>
<keyword evidence="2" id="KW-0472">Membrane</keyword>
<dbReference type="AlphaFoldDB" id="A0A0N0NQY2"/>
<dbReference type="PANTHER" id="PTHR38793:SF3">
    <property type="entry name" value="SMODS AND SLOG-ASSOCIATING 2TM EFFECTOR DOMAIN-CONTAINING PROTEIN"/>
    <property type="match status" value="1"/>
</dbReference>
<evidence type="ECO:0000256" key="2">
    <source>
        <dbReference type="SAM" id="Phobius"/>
    </source>
</evidence>
<feature type="compositionally biased region" description="Basic and acidic residues" evidence="1">
    <location>
        <begin position="191"/>
        <end position="213"/>
    </location>
</feature>
<feature type="compositionally biased region" description="Low complexity" evidence="1">
    <location>
        <begin position="221"/>
        <end position="234"/>
    </location>
</feature>
<keyword evidence="2" id="KW-0812">Transmembrane</keyword>
<dbReference type="Pfam" id="PF18142">
    <property type="entry name" value="SLATT_fungal"/>
    <property type="match status" value="1"/>
</dbReference>
<reference evidence="4 5" key="1">
    <citation type="submission" date="2015-06" db="EMBL/GenBank/DDBJ databases">
        <title>Draft genome of the ant-associated black yeast Phialophora attae CBS 131958.</title>
        <authorList>
            <person name="Moreno L.F."/>
            <person name="Stielow B.J."/>
            <person name="de Hoog S."/>
            <person name="Vicente V.A."/>
            <person name="Weiss V.A."/>
            <person name="de Vries M."/>
            <person name="Cruz L.M."/>
            <person name="Souza E.M."/>
        </authorList>
    </citation>
    <scope>NUCLEOTIDE SEQUENCE [LARGE SCALE GENOMIC DNA]</scope>
    <source>
        <strain evidence="4 5">CBS 131958</strain>
    </source>
</reference>
<keyword evidence="2" id="KW-1133">Transmembrane helix</keyword>
<comment type="caution">
    <text evidence="4">The sequence shown here is derived from an EMBL/GenBank/DDBJ whole genome shotgun (WGS) entry which is preliminary data.</text>
</comment>
<name>A0A0N0NQY2_9EURO</name>
<sequence length="299" mass="33305">MGRFLLRRNKAIGTPRAPNNTVQQHTPAENAYAAALGIDPEKGTTSFDERIRKEYRFHTLQYWFVASLANGMLWTQIVIGAALTALGATHSHNAQTATIYLGAATTVISGFLTYFKSRNQPNRSRQFREALRKVRNLIDDNANDLVGMSPEEAREVAKGIVKQYNEALAEASANYPDLWITLGDLKRFMPKNPEEDAQNKVNDKDEERLEPAKLDGVLARSPSMPRSSVSTSLPEKQLEEPVQDAEATMHQLQQDVHSGRNGAETTDQTSDANAPPSSFERPSRMRYSISSRDRSANNT</sequence>
<dbReference type="Proteomes" id="UP000038010">
    <property type="component" value="Unassembled WGS sequence"/>
</dbReference>